<evidence type="ECO:0000313" key="2">
    <source>
        <dbReference type="EMBL" id="QJA76633.1"/>
    </source>
</evidence>
<proteinExistence type="predicted"/>
<sequence>MTEYDEGFDDGKAESCEDQCDNCTMCVACDRIDITDAELKSAVELICEQNDCEHRYGTGSICQTKDCRVFDLKLLVMKYE</sequence>
<name>A0A6H1ZLF3_9ZZZZ</name>
<evidence type="ECO:0000313" key="1">
    <source>
        <dbReference type="EMBL" id="QJA48753.1"/>
    </source>
</evidence>
<reference evidence="1" key="1">
    <citation type="submission" date="2020-03" db="EMBL/GenBank/DDBJ databases">
        <title>The deep terrestrial virosphere.</title>
        <authorList>
            <person name="Holmfeldt K."/>
            <person name="Nilsson E."/>
            <person name="Simone D."/>
            <person name="Lopez-Fernandez M."/>
            <person name="Wu X."/>
            <person name="de Brujin I."/>
            <person name="Lundin D."/>
            <person name="Andersson A."/>
            <person name="Bertilsson S."/>
            <person name="Dopson M."/>
        </authorList>
    </citation>
    <scope>NUCLEOTIDE SEQUENCE</scope>
    <source>
        <strain evidence="2">MM415A01474</strain>
        <strain evidence="1">TM448A01146</strain>
        <strain evidence="3">TM448B01392</strain>
    </source>
</reference>
<dbReference type="AlphaFoldDB" id="A0A6H1ZLF3"/>
<accession>A0A6H1ZLF3</accession>
<dbReference type="EMBL" id="MT142235">
    <property type="protein sequence ID" value="QJA76633.1"/>
    <property type="molecule type" value="Genomic_DNA"/>
</dbReference>
<evidence type="ECO:0000313" key="3">
    <source>
        <dbReference type="EMBL" id="QJH98763.1"/>
    </source>
</evidence>
<gene>
    <name evidence="2" type="ORF">MM415A01474_0002</name>
    <name evidence="1" type="ORF">TM448A01146_0024</name>
    <name evidence="3" type="ORF">TM448B01392_0024</name>
</gene>
<dbReference type="EMBL" id="MT144101">
    <property type="protein sequence ID" value="QJA48753.1"/>
    <property type="molecule type" value="Genomic_DNA"/>
</dbReference>
<organism evidence="1">
    <name type="scientific">viral metagenome</name>
    <dbReference type="NCBI Taxonomy" id="1070528"/>
    <lineage>
        <taxon>unclassified sequences</taxon>
        <taxon>metagenomes</taxon>
        <taxon>organismal metagenomes</taxon>
    </lineage>
</organism>
<dbReference type="EMBL" id="MT144751">
    <property type="protein sequence ID" value="QJH98763.1"/>
    <property type="molecule type" value="Genomic_DNA"/>
</dbReference>
<protein>
    <submittedName>
        <fullName evidence="1">Uncharacterized protein</fullName>
    </submittedName>
</protein>